<evidence type="ECO:0000313" key="3">
    <source>
        <dbReference type="Proteomes" id="UP000241566"/>
    </source>
</evidence>
<dbReference type="InterPro" id="IPR029058">
    <property type="entry name" value="AB_hydrolase_fold"/>
</dbReference>
<accession>A0ABX5GAZ3</accession>
<keyword evidence="2" id="KW-0378">Hydrolase</keyword>
<protein>
    <submittedName>
        <fullName evidence="2">Alpha/beta hydrolase</fullName>
    </submittedName>
</protein>
<dbReference type="GO" id="GO:0016787">
    <property type="term" value="F:hydrolase activity"/>
    <property type="evidence" value="ECO:0007669"/>
    <property type="project" value="UniProtKB-KW"/>
</dbReference>
<dbReference type="SUPFAM" id="SSF53474">
    <property type="entry name" value="alpha/beta-Hydrolases"/>
    <property type="match status" value="1"/>
</dbReference>
<sequence>MMNEIILIRGLFRSKEHWGSFPQQMQNIFPNSIITCVDIPGNGFLFREVSPYSISNMVENIRKQRKGKGKAYIFGISMGGMVGLKWAEIYPEEVQSIICINTSASSFSRFYHRLRPKNYFRIIKAIFYYPSIKREEVIYKMVSNKPLNKKIIDEWSNYSKCFPISISNFFRQLLAAKNFSISKPKCELFFIASKNDNLVNFKATKAIAEKWNIPVIINKFDGHDIALDNPGWLLNISEIIWSQD</sequence>
<keyword evidence="3" id="KW-1185">Reference proteome</keyword>
<dbReference type="Gene3D" id="3.40.50.1820">
    <property type="entry name" value="alpha/beta hydrolase"/>
    <property type="match status" value="1"/>
</dbReference>
<dbReference type="InterPro" id="IPR000073">
    <property type="entry name" value="AB_hydrolase_1"/>
</dbReference>
<dbReference type="PANTHER" id="PTHR43798:SF5">
    <property type="entry name" value="MONOACYLGLYCEROL LIPASE ABHD6"/>
    <property type="match status" value="1"/>
</dbReference>
<organism evidence="2 3">
    <name type="scientific">Photobacterium leiognathi</name>
    <dbReference type="NCBI Taxonomy" id="553611"/>
    <lineage>
        <taxon>Bacteria</taxon>
        <taxon>Pseudomonadati</taxon>
        <taxon>Pseudomonadota</taxon>
        <taxon>Gammaproteobacteria</taxon>
        <taxon>Vibrionales</taxon>
        <taxon>Vibrionaceae</taxon>
        <taxon>Photobacterium</taxon>
    </lineage>
</organism>
<reference evidence="2 3" key="1">
    <citation type="submission" date="2018-01" db="EMBL/GenBank/DDBJ databases">
        <title>Whole genome sequencing of Histamine producing bacteria.</title>
        <authorList>
            <person name="Butler K."/>
        </authorList>
    </citation>
    <scope>NUCLEOTIDE SEQUENCE [LARGE SCALE GENOMIC DNA]</scope>
    <source>
        <strain evidence="2 3">ATCC 25521</strain>
    </source>
</reference>
<feature type="domain" description="AB hydrolase-1" evidence="1">
    <location>
        <begin position="34"/>
        <end position="108"/>
    </location>
</feature>
<dbReference type="Proteomes" id="UP000241566">
    <property type="component" value="Unassembled WGS sequence"/>
</dbReference>
<evidence type="ECO:0000313" key="2">
    <source>
        <dbReference type="EMBL" id="PSV77747.1"/>
    </source>
</evidence>
<dbReference type="EMBL" id="PYOI01000047">
    <property type="protein sequence ID" value="PSV77747.1"/>
    <property type="molecule type" value="Genomic_DNA"/>
</dbReference>
<dbReference type="Pfam" id="PF00561">
    <property type="entry name" value="Abhydrolase_1"/>
    <property type="match status" value="1"/>
</dbReference>
<comment type="caution">
    <text evidence="2">The sequence shown here is derived from an EMBL/GenBank/DDBJ whole genome shotgun (WGS) entry which is preliminary data.</text>
</comment>
<dbReference type="PANTHER" id="PTHR43798">
    <property type="entry name" value="MONOACYLGLYCEROL LIPASE"/>
    <property type="match status" value="1"/>
</dbReference>
<evidence type="ECO:0000259" key="1">
    <source>
        <dbReference type="Pfam" id="PF00561"/>
    </source>
</evidence>
<name>A0ABX5GAZ3_PHOLE</name>
<gene>
    <name evidence="2" type="ORF">CTM94_19645</name>
</gene>
<dbReference type="InterPro" id="IPR050266">
    <property type="entry name" value="AB_hydrolase_sf"/>
</dbReference>
<proteinExistence type="predicted"/>